<dbReference type="OrthoDB" id="2886089at2759"/>
<proteinExistence type="predicted"/>
<evidence type="ECO:0000313" key="2">
    <source>
        <dbReference type="Proteomes" id="UP001150266"/>
    </source>
</evidence>
<evidence type="ECO:0000313" key="1">
    <source>
        <dbReference type="EMBL" id="KAJ4475501.1"/>
    </source>
</evidence>
<name>A0A9W9A791_9AGAR</name>
<dbReference type="Proteomes" id="UP001150266">
    <property type="component" value="Unassembled WGS sequence"/>
</dbReference>
<sequence>MDANAQRLQDRFILGTYSWLQNESRISTLPRNRIHIGHILFECDAPGQKEVWARAKAIWEQRGSTWISLNYGITLTEDLQTSRTKKADGKLGNHDFSVS</sequence>
<dbReference type="AlphaFoldDB" id="A0A9W9A791"/>
<protein>
    <submittedName>
        <fullName evidence="1">Uncharacterized protein</fullName>
    </submittedName>
</protein>
<accession>A0A9W9A791</accession>
<keyword evidence="2" id="KW-1185">Reference proteome</keyword>
<dbReference type="EMBL" id="JAOTPV010000014">
    <property type="protein sequence ID" value="KAJ4475501.1"/>
    <property type="molecule type" value="Genomic_DNA"/>
</dbReference>
<comment type="caution">
    <text evidence="1">The sequence shown here is derived from an EMBL/GenBank/DDBJ whole genome shotgun (WGS) entry which is preliminary data.</text>
</comment>
<gene>
    <name evidence="1" type="ORF">J3R30DRAFT_3499911</name>
</gene>
<reference evidence="1" key="1">
    <citation type="submission" date="2022-08" db="EMBL/GenBank/DDBJ databases">
        <title>A Global Phylogenomic Analysis of the Shiitake Genus Lentinula.</title>
        <authorList>
            <consortium name="DOE Joint Genome Institute"/>
            <person name="Sierra-Patev S."/>
            <person name="Min B."/>
            <person name="Naranjo-Ortiz M."/>
            <person name="Looney B."/>
            <person name="Konkel Z."/>
            <person name="Slot J.C."/>
            <person name="Sakamoto Y."/>
            <person name="Steenwyk J.L."/>
            <person name="Rokas A."/>
            <person name="Carro J."/>
            <person name="Camarero S."/>
            <person name="Ferreira P."/>
            <person name="Molpeceres G."/>
            <person name="Ruiz-Duenas F.J."/>
            <person name="Serrano A."/>
            <person name="Henrissat B."/>
            <person name="Drula E."/>
            <person name="Hughes K.W."/>
            <person name="Mata J.L."/>
            <person name="Ishikawa N.K."/>
            <person name="Vargas-Isla R."/>
            <person name="Ushijima S."/>
            <person name="Smith C.A."/>
            <person name="Ahrendt S."/>
            <person name="Andreopoulos W."/>
            <person name="He G."/>
            <person name="Labutti K."/>
            <person name="Lipzen A."/>
            <person name="Ng V."/>
            <person name="Riley R."/>
            <person name="Sandor L."/>
            <person name="Barry K."/>
            <person name="Martinez A.T."/>
            <person name="Xiao Y."/>
            <person name="Gibbons J.G."/>
            <person name="Terashima K."/>
            <person name="Grigoriev I.V."/>
            <person name="Hibbett D.S."/>
        </authorList>
    </citation>
    <scope>NUCLEOTIDE SEQUENCE</scope>
    <source>
        <strain evidence="1">JLM2183</strain>
    </source>
</reference>
<organism evidence="1 2">
    <name type="scientific">Lentinula aciculospora</name>
    <dbReference type="NCBI Taxonomy" id="153920"/>
    <lineage>
        <taxon>Eukaryota</taxon>
        <taxon>Fungi</taxon>
        <taxon>Dikarya</taxon>
        <taxon>Basidiomycota</taxon>
        <taxon>Agaricomycotina</taxon>
        <taxon>Agaricomycetes</taxon>
        <taxon>Agaricomycetidae</taxon>
        <taxon>Agaricales</taxon>
        <taxon>Marasmiineae</taxon>
        <taxon>Omphalotaceae</taxon>
        <taxon>Lentinula</taxon>
    </lineage>
</organism>